<dbReference type="Proteomes" id="UP000465241">
    <property type="component" value="Unassembled WGS sequence"/>
</dbReference>
<name>A0A7I9WWF7_9MYCO</name>
<evidence type="ECO:0000259" key="2">
    <source>
        <dbReference type="Pfam" id="PF09084"/>
    </source>
</evidence>
<evidence type="ECO:0000313" key="3">
    <source>
        <dbReference type="EMBL" id="GFG62031.1"/>
    </source>
</evidence>
<feature type="chain" id="PRO_5038449659" evidence="1">
    <location>
        <begin position="26"/>
        <end position="339"/>
    </location>
</feature>
<dbReference type="InterPro" id="IPR015168">
    <property type="entry name" value="SsuA/THI5"/>
</dbReference>
<dbReference type="PANTHER" id="PTHR30024">
    <property type="entry name" value="ALIPHATIC SULFONATES-BINDING PROTEIN-RELATED"/>
    <property type="match status" value="1"/>
</dbReference>
<dbReference type="SUPFAM" id="SSF53850">
    <property type="entry name" value="Periplasmic binding protein-like II"/>
    <property type="match status" value="1"/>
</dbReference>
<dbReference type="RefSeq" id="WP_193491519.1">
    <property type="nucleotide sequence ID" value="NZ_BAAAMC010000039.1"/>
</dbReference>
<dbReference type="CDD" id="cd01008">
    <property type="entry name" value="PBP2_NrtA_SsuA_CpmA_like"/>
    <property type="match status" value="1"/>
</dbReference>
<feature type="signal peptide" evidence="1">
    <location>
        <begin position="1"/>
        <end position="25"/>
    </location>
</feature>
<dbReference type="EMBL" id="BLKT01000003">
    <property type="protein sequence ID" value="GFG62031.1"/>
    <property type="molecule type" value="Genomic_DNA"/>
</dbReference>
<keyword evidence="4" id="KW-1185">Reference proteome</keyword>
<organism evidence="3 4">
    <name type="scientific">Mycolicibacterium murale</name>
    <dbReference type="NCBI Taxonomy" id="182220"/>
    <lineage>
        <taxon>Bacteria</taxon>
        <taxon>Bacillati</taxon>
        <taxon>Actinomycetota</taxon>
        <taxon>Actinomycetes</taxon>
        <taxon>Mycobacteriales</taxon>
        <taxon>Mycobacteriaceae</taxon>
        <taxon>Mycolicibacterium</taxon>
    </lineage>
</organism>
<evidence type="ECO:0000256" key="1">
    <source>
        <dbReference type="SAM" id="SignalP"/>
    </source>
</evidence>
<gene>
    <name evidence="3" type="primary">ssuA</name>
    <name evidence="3" type="ORF">MMUR_61670</name>
</gene>
<dbReference type="AlphaFoldDB" id="A0A7I9WWF7"/>
<proteinExistence type="predicted"/>
<evidence type="ECO:0000313" key="4">
    <source>
        <dbReference type="Proteomes" id="UP000465241"/>
    </source>
</evidence>
<sequence length="339" mass="35662">MTSVTMGHRAAALCCVAATTFALTACGQDDAPAAANSNGLEATQIRITNPANISNVPLHIALDEGYFADEGLQVQADIDLGAGSTVEAVIGNQVDMAWVNLGGALQPFSEGIDLRLVQISDHGKPGGMEVLVKKDSPAQDLTDLVGKTLAVLSPSTTCVWLVKKALLDAGKPVDSITMTEVSPPDHPVVLESGNVDATCTTDPTRTVMTSEFGARPIFDAATDGDPELRSYPVGGYVVSGEFADRNPKTLAAFQRALTKASTYANSHPDEVRAKLSTFTTADPEIAEKVVINEYVETSDMGSLSQEVQRVAEVMVETGVLREMPDINGFVFEGDGTDGS</sequence>
<keyword evidence="1" id="KW-0732">Signal</keyword>
<dbReference type="Gene3D" id="3.40.190.10">
    <property type="entry name" value="Periplasmic binding protein-like II"/>
    <property type="match status" value="2"/>
</dbReference>
<comment type="caution">
    <text evidence="3">The sequence shown here is derived from an EMBL/GenBank/DDBJ whole genome shotgun (WGS) entry which is preliminary data.</text>
</comment>
<accession>A0A7I9WWF7</accession>
<protein>
    <submittedName>
        <fullName evidence="3">Sulfonate ABC transporter substrate-binding protein</fullName>
    </submittedName>
</protein>
<dbReference type="Pfam" id="PF09084">
    <property type="entry name" value="NMT1"/>
    <property type="match status" value="1"/>
</dbReference>
<reference evidence="3 4" key="1">
    <citation type="journal article" date="2019" name="Emerg. Microbes Infect.">
        <title>Comprehensive subspecies identification of 175 nontuberculous mycobacteria species based on 7547 genomic profiles.</title>
        <authorList>
            <person name="Matsumoto Y."/>
            <person name="Kinjo T."/>
            <person name="Motooka D."/>
            <person name="Nabeya D."/>
            <person name="Jung N."/>
            <person name="Uechi K."/>
            <person name="Horii T."/>
            <person name="Iida T."/>
            <person name="Fujita J."/>
            <person name="Nakamura S."/>
        </authorList>
    </citation>
    <scope>NUCLEOTIDE SEQUENCE [LARGE SCALE GENOMIC DNA]</scope>
    <source>
        <strain evidence="3 4">JCM 13392</strain>
    </source>
</reference>
<feature type="domain" description="SsuA/THI5-like" evidence="2">
    <location>
        <begin position="56"/>
        <end position="270"/>
    </location>
</feature>